<proteinExistence type="predicted"/>
<comment type="caution">
    <text evidence="1">The sequence shown here is derived from an EMBL/GenBank/DDBJ whole genome shotgun (WGS) entry which is preliminary data.</text>
</comment>
<dbReference type="Proteomes" id="UP001418222">
    <property type="component" value="Unassembled WGS sequence"/>
</dbReference>
<organism evidence="1 2">
    <name type="scientific">Platanthera zijinensis</name>
    <dbReference type="NCBI Taxonomy" id="2320716"/>
    <lineage>
        <taxon>Eukaryota</taxon>
        <taxon>Viridiplantae</taxon>
        <taxon>Streptophyta</taxon>
        <taxon>Embryophyta</taxon>
        <taxon>Tracheophyta</taxon>
        <taxon>Spermatophyta</taxon>
        <taxon>Magnoliopsida</taxon>
        <taxon>Liliopsida</taxon>
        <taxon>Asparagales</taxon>
        <taxon>Orchidaceae</taxon>
        <taxon>Orchidoideae</taxon>
        <taxon>Orchideae</taxon>
        <taxon>Orchidinae</taxon>
        <taxon>Platanthera</taxon>
    </lineage>
</organism>
<sequence length="194" mass="22056">MGEKRHLCQRGGASNVSKDQFRDYLLLEAERRSLRPIIENKSHLVLAHSTSGYNNTSSSLSSRHLFLKDIFPSDLISCLTYVQVRALKEFFDMLSDYAINELPPGHHISSTVSLSQILVLLHRSHGCSKRKIEAFVGRCSPVPKLGSRSHGIVRGRLRWFLIPRRKTLVKLGKCSRPSEGKCRSRNEEKMLKSK</sequence>
<dbReference type="AlphaFoldDB" id="A0AAP0AYT5"/>
<evidence type="ECO:0000313" key="1">
    <source>
        <dbReference type="EMBL" id="KAK8919402.1"/>
    </source>
</evidence>
<keyword evidence="2" id="KW-1185">Reference proteome</keyword>
<reference evidence="1 2" key="1">
    <citation type="journal article" date="2022" name="Nat. Plants">
        <title>Genomes of leafy and leafless Platanthera orchids illuminate the evolution of mycoheterotrophy.</title>
        <authorList>
            <person name="Li M.H."/>
            <person name="Liu K.W."/>
            <person name="Li Z."/>
            <person name="Lu H.C."/>
            <person name="Ye Q.L."/>
            <person name="Zhang D."/>
            <person name="Wang J.Y."/>
            <person name="Li Y.F."/>
            <person name="Zhong Z.M."/>
            <person name="Liu X."/>
            <person name="Yu X."/>
            <person name="Liu D.K."/>
            <person name="Tu X.D."/>
            <person name="Liu B."/>
            <person name="Hao Y."/>
            <person name="Liao X.Y."/>
            <person name="Jiang Y.T."/>
            <person name="Sun W.H."/>
            <person name="Chen J."/>
            <person name="Chen Y.Q."/>
            <person name="Ai Y."/>
            <person name="Zhai J.W."/>
            <person name="Wu S.S."/>
            <person name="Zhou Z."/>
            <person name="Hsiao Y.Y."/>
            <person name="Wu W.L."/>
            <person name="Chen Y.Y."/>
            <person name="Lin Y.F."/>
            <person name="Hsu J.L."/>
            <person name="Li C.Y."/>
            <person name="Wang Z.W."/>
            <person name="Zhao X."/>
            <person name="Zhong W.Y."/>
            <person name="Ma X.K."/>
            <person name="Ma L."/>
            <person name="Huang J."/>
            <person name="Chen G.Z."/>
            <person name="Huang M.Z."/>
            <person name="Huang L."/>
            <person name="Peng D.H."/>
            <person name="Luo Y.B."/>
            <person name="Zou S.Q."/>
            <person name="Chen S.P."/>
            <person name="Lan S."/>
            <person name="Tsai W.C."/>
            <person name="Van de Peer Y."/>
            <person name="Liu Z.J."/>
        </authorList>
    </citation>
    <scope>NUCLEOTIDE SEQUENCE [LARGE SCALE GENOMIC DNA]</scope>
    <source>
        <strain evidence="1">Lor287</strain>
    </source>
</reference>
<dbReference type="EMBL" id="JBBWWQ010000019">
    <property type="protein sequence ID" value="KAK8919402.1"/>
    <property type="molecule type" value="Genomic_DNA"/>
</dbReference>
<evidence type="ECO:0000313" key="2">
    <source>
        <dbReference type="Proteomes" id="UP001418222"/>
    </source>
</evidence>
<gene>
    <name evidence="1" type="ORF">KSP39_PZI021684</name>
</gene>
<accession>A0AAP0AYT5</accession>
<protein>
    <submittedName>
        <fullName evidence="1">Uncharacterized protein</fullName>
    </submittedName>
</protein>
<dbReference type="InterPro" id="IPR042226">
    <property type="entry name" value="eFR1_2_sf"/>
</dbReference>
<dbReference type="Gene3D" id="3.30.420.60">
    <property type="entry name" value="eRF1 domain 2"/>
    <property type="match status" value="1"/>
</dbReference>
<name>A0AAP0AYT5_9ASPA</name>